<dbReference type="InterPro" id="IPR002372">
    <property type="entry name" value="PQQ_rpt_dom"/>
</dbReference>
<feature type="non-terminal residue" evidence="2">
    <location>
        <position position="342"/>
    </location>
</feature>
<feature type="domain" description="Pyrrolo-quinoline quinone repeat" evidence="1">
    <location>
        <begin position="84"/>
        <end position="342"/>
    </location>
</feature>
<name>A0A382DK32_9ZZZZ</name>
<dbReference type="InterPro" id="IPR015943">
    <property type="entry name" value="WD40/YVTN_repeat-like_dom_sf"/>
</dbReference>
<accession>A0A382DK32</accession>
<dbReference type="PANTHER" id="PTHR34512">
    <property type="entry name" value="CELL SURFACE PROTEIN"/>
    <property type="match status" value="1"/>
</dbReference>
<dbReference type="SUPFAM" id="SSF50998">
    <property type="entry name" value="Quinoprotein alcohol dehydrogenase-like"/>
    <property type="match status" value="1"/>
</dbReference>
<dbReference type="AlphaFoldDB" id="A0A382DK32"/>
<dbReference type="SMART" id="SM00564">
    <property type="entry name" value="PQQ"/>
    <property type="match status" value="2"/>
</dbReference>
<evidence type="ECO:0000259" key="1">
    <source>
        <dbReference type="Pfam" id="PF13360"/>
    </source>
</evidence>
<organism evidence="2">
    <name type="scientific">marine metagenome</name>
    <dbReference type="NCBI Taxonomy" id="408172"/>
    <lineage>
        <taxon>unclassified sequences</taxon>
        <taxon>metagenomes</taxon>
        <taxon>ecological metagenomes</taxon>
    </lineage>
</organism>
<dbReference type="InterPro" id="IPR011047">
    <property type="entry name" value="Quinoprotein_ADH-like_sf"/>
</dbReference>
<dbReference type="Gene3D" id="2.130.10.10">
    <property type="entry name" value="YVTN repeat-like/Quinoprotein amine dehydrogenase"/>
    <property type="match status" value="2"/>
</dbReference>
<protein>
    <recommendedName>
        <fullName evidence="1">Pyrrolo-quinoline quinone repeat domain-containing protein</fullName>
    </recommendedName>
</protein>
<dbReference type="Pfam" id="PF13360">
    <property type="entry name" value="PQQ_2"/>
    <property type="match status" value="1"/>
</dbReference>
<evidence type="ECO:0000313" key="2">
    <source>
        <dbReference type="EMBL" id="SVB38354.1"/>
    </source>
</evidence>
<dbReference type="InterPro" id="IPR018391">
    <property type="entry name" value="PQQ_b-propeller_rpt"/>
</dbReference>
<gene>
    <name evidence="2" type="ORF">METZ01_LOCUS191208</name>
</gene>
<proteinExistence type="predicted"/>
<dbReference type="PANTHER" id="PTHR34512:SF30">
    <property type="entry name" value="OUTER MEMBRANE PROTEIN ASSEMBLY FACTOR BAMB"/>
    <property type="match status" value="1"/>
</dbReference>
<dbReference type="EMBL" id="UINC01039614">
    <property type="protein sequence ID" value="SVB38354.1"/>
    <property type="molecule type" value="Genomic_DNA"/>
</dbReference>
<sequence>MRLVVLFFFVAGLIRAENWPGWRGPSGDGVSNGKGIPTKWSSTENIAWRIAIPGEGHSSPIVWGDKVFLTSSLTEKNRRILLCLDRLSGQTVWQRDVVQSPPETIHRLNSRASGTPATDGRQVYVTFMRAEGDKVIAPNVGSERLITPGKIIVAAYDLDGNEKWKTNVGDFVSAHGFNTCPVLFEDLVILNGDHDGDAYLVALDRQSGRERWRTRRENKTRSYVTPIIREINGRTQMILSGSLCVASYDPRNGKRHWIVDGPTEQFVASVVYDGKYVFATGGYPERHTLAIRPGGKGNVTDTHIAWRTTRGAAYVPSPIISGRYLLMVADSGIASCFEARTG</sequence>
<reference evidence="2" key="1">
    <citation type="submission" date="2018-05" db="EMBL/GenBank/DDBJ databases">
        <authorList>
            <person name="Lanie J.A."/>
            <person name="Ng W.-L."/>
            <person name="Kazmierczak K.M."/>
            <person name="Andrzejewski T.M."/>
            <person name="Davidsen T.M."/>
            <person name="Wayne K.J."/>
            <person name="Tettelin H."/>
            <person name="Glass J.I."/>
            <person name="Rusch D."/>
            <person name="Podicherti R."/>
            <person name="Tsui H.-C.T."/>
            <person name="Winkler M.E."/>
        </authorList>
    </citation>
    <scope>NUCLEOTIDE SEQUENCE</scope>
</reference>